<dbReference type="SUPFAM" id="SSF53474">
    <property type="entry name" value="alpha/beta-Hydrolases"/>
    <property type="match status" value="1"/>
</dbReference>
<evidence type="ECO:0000313" key="3">
    <source>
        <dbReference type="Proteomes" id="UP000601597"/>
    </source>
</evidence>
<gene>
    <name evidence="2" type="ORF">GCM10007071_34960</name>
</gene>
<dbReference type="RefSeq" id="WP_189578147.1">
    <property type="nucleotide sequence ID" value="NZ_BMXV01000010.1"/>
</dbReference>
<keyword evidence="3" id="KW-1185">Reference proteome</keyword>
<dbReference type="Pfam" id="PF20408">
    <property type="entry name" value="Abhydrolase_11"/>
    <property type="match status" value="1"/>
</dbReference>
<dbReference type="Gene3D" id="3.40.50.1820">
    <property type="entry name" value="alpha/beta hydrolase"/>
    <property type="match status" value="1"/>
</dbReference>
<dbReference type="PANTHER" id="PTHR13136:SF11">
    <property type="entry name" value="TESTIS-EXPRESSED PROTEIN 30"/>
    <property type="match status" value="1"/>
</dbReference>
<dbReference type="EMBL" id="BMXV01000010">
    <property type="protein sequence ID" value="GGY84739.1"/>
    <property type="molecule type" value="Genomic_DNA"/>
</dbReference>
<proteinExistence type="predicted"/>
<dbReference type="InterPro" id="IPR046879">
    <property type="entry name" value="KANL3/Tex30_Abhydrolase"/>
</dbReference>
<feature type="domain" description="KANL3/Tex30 alpha/beta hydrolase-like" evidence="1">
    <location>
        <begin position="17"/>
        <end position="213"/>
    </location>
</feature>
<dbReference type="Proteomes" id="UP000601597">
    <property type="component" value="Unassembled WGS sequence"/>
</dbReference>
<sequence length="223" mass="25135">MTELLFDKAVNNPERAPVMLLSHGAGVGYDSPFMERLARALAIHGVSVVRFEFPYMQRSRNDGRRRPPDRQPVLLEHFIELVRWCRSEVGSDRLLVLAGKSMGGRMASLLAARPEMTEVHAVTCFGYPFHPPGKPDQWRTGHFGDIRVPMAIFQGTRDPFGKPEELDDQPSLPSRIELHWLEGGNHDLRPLKRQGLDPDALIDESARLAASFLHSLRPESVLL</sequence>
<name>A0ABQ3BCV0_9GAMM</name>
<evidence type="ECO:0000259" key="1">
    <source>
        <dbReference type="Pfam" id="PF20408"/>
    </source>
</evidence>
<reference evidence="3" key="1">
    <citation type="journal article" date="2019" name="Int. J. Syst. Evol. Microbiol.">
        <title>The Global Catalogue of Microorganisms (GCM) 10K type strain sequencing project: providing services to taxonomists for standard genome sequencing and annotation.</title>
        <authorList>
            <consortium name="The Broad Institute Genomics Platform"/>
            <consortium name="The Broad Institute Genome Sequencing Center for Infectious Disease"/>
            <person name="Wu L."/>
            <person name="Ma J."/>
        </authorList>
    </citation>
    <scope>NUCLEOTIDE SEQUENCE [LARGE SCALE GENOMIC DNA]</scope>
    <source>
        <strain evidence="3">KCTC 22280</strain>
    </source>
</reference>
<protein>
    <recommendedName>
        <fullName evidence="1">KANL3/Tex30 alpha/beta hydrolase-like domain-containing protein</fullName>
    </recommendedName>
</protein>
<comment type="caution">
    <text evidence="2">The sequence shown here is derived from an EMBL/GenBank/DDBJ whole genome shotgun (WGS) entry which is preliminary data.</text>
</comment>
<accession>A0ABQ3BCV0</accession>
<dbReference type="InterPro" id="IPR026555">
    <property type="entry name" value="NSL3/Tex30"/>
</dbReference>
<dbReference type="InterPro" id="IPR029058">
    <property type="entry name" value="AB_hydrolase_fold"/>
</dbReference>
<organism evidence="2 3">
    <name type="scientific">Marinobacter zhanjiangensis</name>
    <dbReference type="NCBI Taxonomy" id="578215"/>
    <lineage>
        <taxon>Bacteria</taxon>
        <taxon>Pseudomonadati</taxon>
        <taxon>Pseudomonadota</taxon>
        <taxon>Gammaproteobacteria</taxon>
        <taxon>Pseudomonadales</taxon>
        <taxon>Marinobacteraceae</taxon>
        <taxon>Marinobacter</taxon>
    </lineage>
</organism>
<dbReference type="PANTHER" id="PTHR13136">
    <property type="entry name" value="TESTIS DEVELOPMENT PROTEIN PRTD"/>
    <property type="match status" value="1"/>
</dbReference>
<evidence type="ECO:0000313" key="2">
    <source>
        <dbReference type="EMBL" id="GGY84739.1"/>
    </source>
</evidence>